<reference evidence="1" key="1">
    <citation type="submission" date="2020-08" db="EMBL/GenBank/DDBJ databases">
        <title>Ramlibacter sp. USB13 16S ribosomal RNA gene genome sequencing and assembly.</title>
        <authorList>
            <person name="Kang M."/>
        </authorList>
    </citation>
    <scope>NUCLEOTIDE SEQUENCE</scope>
    <source>
        <strain evidence="1">USB13</strain>
    </source>
</reference>
<evidence type="ECO:0000313" key="2">
    <source>
        <dbReference type="Proteomes" id="UP000608513"/>
    </source>
</evidence>
<dbReference type="Gene3D" id="1.10.10.10">
    <property type="entry name" value="Winged helix-like DNA-binding domain superfamily/Winged helix DNA-binding domain"/>
    <property type="match status" value="1"/>
</dbReference>
<dbReference type="EMBL" id="JACORT010000017">
    <property type="protein sequence ID" value="MBC5786357.1"/>
    <property type="molecule type" value="Genomic_DNA"/>
</dbReference>
<protein>
    <submittedName>
        <fullName evidence="1">Winged helix-turn-helix domain-containing protein</fullName>
    </submittedName>
</protein>
<dbReference type="InterPro" id="IPR036390">
    <property type="entry name" value="WH_DNA-bd_sf"/>
</dbReference>
<gene>
    <name evidence="1" type="ORF">H8N03_25695</name>
</gene>
<comment type="caution">
    <text evidence="1">The sequence shown here is derived from an EMBL/GenBank/DDBJ whole genome shotgun (WGS) entry which is preliminary data.</text>
</comment>
<dbReference type="Proteomes" id="UP000608513">
    <property type="component" value="Unassembled WGS sequence"/>
</dbReference>
<dbReference type="RefSeq" id="WP_187079098.1">
    <property type="nucleotide sequence ID" value="NZ_JACORT010000017.1"/>
</dbReference>
<dbReference type="AlphaFoldDB" id="A0A923SHX9"/>
<name>A0A923SHX9_9BURK</name>
<proteinExistence type="predicted"/>
<keyword evidence="2" id="KW-1185">Reference proteome</keyword>
<organism evidence="1 2">
    <name type="scientific">Ramlibacter cellulosilyticus</name>
    <dbReference type="NCBI Taxonomy" id="2764187"/>
    <lineage>
        <taxon>Bacteria</taxon>
        <taxon>Pseudomonadati</taxon>
        <taxon>Pseudomonadota</taxon>
        <taxon>Betaproteobacteria</taxon>
        <taxon>Burkholderiales</taxon>
        <taxon>Comamonadaceae</taxon>
        <taxon>Ramlibacter</taxon>
    </lineage>
</organism>
<evidence type="ECO:0000313" key="1">
    <source>
        <dbReference type="EMBL" id="MBC5786357.1"/>
    </source>
</evidence>
<dbReference type="InterPro" id="IPR036388">
    <property type="entry name" value="WH-like_DNA-bd_sf"/>
</dbReference>
<accession>A0A923SHX9</accession>
<dbReference type="SUPFAM" id="SSF46785">
    <property type="entry name" value="Winged helix' DNA-binding domain"/>
    <property type="match status" value="1"/>
</dbReference>
<sequence>MRRESSNNKVRGGAEVYLRFLQLADAIRGLPSLPPLDPLEERILAWVARATRAGERLSVRDMMAKDELGAPATIHGRLKSMREKGWIVLADTEDARRKQVELSDAALRHFGQLSRAVVKAAKGA</sequence>